<dbReference type="OrthoDB" id="28939at2759"/>
<dbReference type="EMBL" id="CAAALY010039312">
    <property type="protein sequence ID" value="VEL18918.1"/>
    <property type="molecule type" value="Genomic_DNA"/>
</dbReference>
<feature type="region of interest" description="Disordered" evidence="1">
    <location>
        <begin position="54"/>
        <end position="74"/>
    </location>
</feature>
<organism evidence="2 3">
    <name type="scientific">Protopolystoma xenopodis</name>
    <dbReference type="NCBI Taxonomy" id="117903"/>
    <lineage>
        <taxon>Eukaryota</taxon>
        <taxon>Metazoa</taxon>
        <taxon>Spiralia</taxon>
        <taxon>Lophotrochozoa</taxon>
        <taxon>Platyhelminthes</taxon>
        <taxon>Monogenea</taxon>
        <taxon>Polyopisthocotylea</taxon>
        <taxon>Polystomatidea</taxon>
        <taxon>Polystomatidae</taxon>
        <taxon>Protopolystoma</taxon>
    </lineage>
</organism>
<evidence type="ECO:0000313" key="2">
    <source>
        <dbReference type="EMBL" id="VEL18918.1"/>
    </source>
</evidence>
<gene>
    <name evidence="2" type="ORF">PXEA_LOCUS12358</name>
</gene>
<sequence>MHFNGLAPVPIHLNSMMPDPPSPLLISTSPSRLAEKARSDKISSIMGKYLLKGNKSGDVCPRPQAPTEEAKKSQFHSTSLPLCDKILTQCPPASGDWDAASSNELMDVIRRRVRWCVAQLNDATSPNDIQQWAEAIRNVSEAWSALHKCMSLG</sequence>
<keyword evidence="3" id="KW-1185">Reference proteome</keyword>
<comment type="caution">
    <text evidence="2">The sequence shown here is derived from an EMBL/GenBank/DDBJ whole genome shotgun (WGS) entry which is preliminary data.</text>
</comment>
<evidence type="ECO:0000256" key="1">
    <source>
        <dbReference type="SAM" id="MobiDB-lite"/>
    </source>
</evidence>
<reference evidence="2" key="1">
    <citation type="submission" date="2018-11" db="EMBL/GenBank/DDBJ databases">
        <authorList>
            <consortium name="Pathogen Informatics"/>
        </authorList>
    </citation>
    <scope>NUCLEOTIDE SEQUENCE</scope>
</reference>
<accession>A0A3S5AKL5</accession>
<proteinExistence type="predicted"/>
<evidence type="ECO:0000313" key="3">
    <source>
        <dbReference type="Proteomes" id="UP000784294"/>
    </source>
</evidence>
<name>A0A3S5AKL5_9PLAT</name>
<dbReference type="AlphaFoldDB" id="A0A3S5AKL5"/>
<protein>
    <submittedName>
        <fullName evidence="2">Uncharacterized protein</fullName>
    </submittedName>
</protein>
<dbReference type="Proteomes" id="UP000784294">
    <property type="component" value="Unassembled WGS sequence"/>
</dbReference>